<proteinExistence type="predicted"/>
<reference evidence="1" key="2">
    <citation type="journal article" date="2015" name="Data Brief">
        <title>Shoot transcriptome of the giant reed, Arundo donax.</title>
        <authorList>
            <person name="Barrero R.A."/>
            <person name="Guerrero F.D."/>
            <person name="Moolhuijzen P."/>
            <person name="Goolsby J.A."/>
            <person name="Tidwell J."/>
            <person name="Bellgard S.E."/>
            <person name="Bellgard M.I."/>
        </authorList>
    </citation>
    <scope>NUCLEOTIDE SEQUENCE</scope>
    <source>
        <tissue evidence="1">Shoot tissue taken approximately 20 cm above the soil surface</tissue>
    </source>
</reference>
<sequence length="96" mass="10992">MRRKKLSKDEEKTCFWKVSFWKKTLFWKKAPSDVCVQMPTDDFHGGPVSPVDQWVIFFGIETYYLLNVDGGMGILISSQGALLPECKCSILREPGM</sequence>
<reference evidence="1" key="1">
    <citation type="submission" date="2014-09" db="EMBL/GenBank/DDBJ databases">
        <authorList>
            <person name="Magalhaes I.L.F."/>
            <person name="Oliveira U."/>
            <person name="Santos F.R."/>
            <person name="Vidigal T.H.D.A."/>
            <person name="Brescovit A.D."/>
            <person name="Santos A.J."/>
        </authorList>
    </citation>
    <scope>NUCLEOTIDE SEQUENCE</scope>
    <source>
        <tissue evidence="1">Shoot tissue taken approximately 20 cm above the soil surface</tissue>
    </source>
</reference>
<protein>
    <submittedName>
        <fullName evidence="1">Uncharacterized protein</fullName>
    </submittedName>
</protein>
<accession>A0A0A9GGK8</accession>
<name>A0A0A9GGK8_ARUDO</name>
<organism evidence="1">
    <name type="scientific">Arundo donax</name>
    <name type="common">Giant reed</name>
    <name type="synonym">Donax arundinaceus</name>
    <dbReference type="NCBI Taxonomy" id="35708"/>
    <lineage>
        <taxon>Eukaryota</taxon>
        <taxon>Viridiplantae</taxon>
        <taxon>Streptophyta</taxon>
        <taxon>Embryophyta</taxon>
        <taxon>Tracheophyta</taxon>
        <taxon>Spermatophyta</taxon>
        <taxon>Magnoliopsida</taxon>
        <taxon>Liliopsida</taxon>
        <taxon>Poales</taxon>
        <taxon>Poaceae</taxon>
        <taxon>PACMAD clade</taxon>
        <taxon>Arundinoideae</taxon>
        <taxon>Arundineae</taxon>
        <taxon>Arundo</taxon>
    </lineage>
</organism>
<dbReference type="EMBL" id="GBRH01175327">
    <property type="protein sequence ID" value="JAE22569.1"/>
    <property type="molecule type" value="Transcribed_RNA"/>
</dbReference>
<evidence type="ECO:0000313" key="1">
    <source>
        <dbReference type="EMBL" id="JAE22569.1"/>
    </source>
</evidence>
<dbReference type="AlphaFoldDB" id="A0A0A9GGK8"/>